<dbReference type="PANTHER" id="PTHR21780:SF0">
    <property type="entry name" value="TRANSMEMBRANE PROTEIN 209"/>
    <property type="match status" value="1"/>
</dbReference>
<reference evidence="2" key="1">
    <citation type="submission" date="2021-01" db="EMBL/GenBank/DDBJ databases">
        <authorList>
            <person name="Corre E."/>
            <person name="Pelletier E."/>
            <person name="Niang G."/>
            <person name="Scheremetjew M."/>
            <person name="Finn R."/>
            <person name="Kale V."/>
            <person name="Holt S."/>
            <person name="Cochrane G."/>
            <person name="Meng A."/>
            <person name="Brown T."/>
            <person name="Cohen L."/>
        </authorList>
    </citation>
    <scope>NUCLEOTIDE SEQUENCE</scope>
    <source>
        <strain evidence="2">RCC1871</strain>
    </source>
</reference>
<gene>
    <name evidence="2" type="ORF">CROS1456_LOCUS4580</name>
    <name evidence="3" type="ORF">HKI87_02g13420</name>
</gene>
<accession>A0A7S3CBC7</accession>
<feature type="compositionally biased region" description="Basic and acidic residues" evidence="1">
    <location>
        <begin position="125"/>
        <end position="143"/>
    </location>
</feature>
<evidence type="ECO:0000313" key="2">
    <source>
        <dbReference type="EMBL" id="CAE0191490.1"/>
    </source>
</evidence>
<dbReference type="Proteomes" id="UP001472866">
    <property type="component" value="Chromosome 02"/>
</dbReference>
<dbReference type="PANTHER" id="PTHR21780">
    <property type="entry name" value="TRANSMEMBRANE PROTEIN 209"/>
    <property type="match status" value="1"/>
</dbReference>
<feature type="region of interest" description="Disordered" evidence="1">
    <location>
        <begin position="1"/>
        <end position="35"/>
    </location>
</feature>
<keyword evidence="4" id="KW-1185">Reference proteome</keyword>
<feature type="compositionally biased region" description="Basic and acidic residues" evidence="1">
    <location>
        <begin position="20"/>
        <end position="29"/>
    </location>
</feature>
<dbReference type="Pfam" id="PF09786">
    <property type="entry name" value="CytochromB561_N"/>
    <property type="match status" value="1"/>
</dbReference>
<evidence type="ECO:0000313" key="3">
    <source>
        <dbReference type="EMBL" id="WZN59814.1"/>
    </source>
</evidence>
<dbReference type="AlphaFoldDB" id="A0A7S3CBC7"/>
<dbReference type="EMBL" id="CP151502">
    <property type="protein sequence ID" value="WZN59814.1"/>
    <property type="molecule type" value="Genomic_DNA"/>
</dbReference>
<proteinExistence type="predicted"/>
<sequence>MVATSKWTPSRDGGRALASVRREKKEARDRRRRKRNAVAAWLAAAAGLLTAARRSGSLPGAVSVLSLVAVGAALTGGKKLVDLLLRRGEAKPGQKQKQARAPPRTPASPRTPLGGTLADTPVRYDAIDSRKKGEAGRSREHTPVQRAPTSAASVMSGDGRISTPEQLESYLQHLQTNLDSDLRAAATQGGSPYAPYASPSDGPFGLSLGSSAAPNLPQYRASPPPVSVVKSPAEKSLASPWGAVGDFLERSGLSVGLLEQTEDNLRQWFASTVLQSLVAAIHGAHEAVERAAALPGAACPTSVVPPPVRVLPLPMCPSVGLEDASKSKGGDRDQLLDKYQLEKWLEVLTSDAAPKAQPAPATSLFGASPLTLAQQPQYDPKRRQELVQAIRDWLGILLLLEGKCPGAKELLGPFPKSYLNSRIHEMARGSCVYDFRWRGGRSHAQAKKWNRNDFPTDSSLLCYLFCAFLLHPDWKFEGDFKRSTPRTSLFVGALPHKPGEHFRAILPQMSAPRSENHVILFQSRFGDPLYTLSTGHEEEVRFSGHSGLFRGLSLFLMLIRMRDHDWIGQNRLHNLGLSKVVCTDK</sequence>
<evidence type="ECO:0000256" key="1">
    <source>
        <dbReference type="SAM" id="MobiDB-lite"/>
    </source>
</evidence>
<name>A0A7S3CBC7_9CHLO</name>
<evidence type="ECO:0000313" key="4">
    <source>
        <dbReference type="Proteomes" id="UP001472866"/>
    </source>
</evidence>
<reference evidence="3 4" key="2">
    <citation type="submission" date="2024-03" db="EMBL/GenBank/DDBJ databases">
        <title>Complete genome sequence of the green alga Chloropicon roscoffensis RCC1871.</title>
        <authorList>
            <person name="Lemieux C."/>
            <person name="Pombert J.-F."/>
            <person name="Otis C."/>
            <person name="Turmel M."/>
        </authorList>
    </citation>
    <scope>NUCLEOTIDE SEQUENCE [LARGE SCALE GENOMIC DNA]</scope>
    <source>
        <strain evidence="3 4">RCC1871</strain>
    </source>
</reference>
<feature type="compositionally biased region" description="Low complexity" evidence="1">
    <location>
        <begin position="99"/>
        <end position="112"/>
    </location>
</feature>
<dbReference type="InterPro" id="IPR019176">
    <property type="entry name" value="Cytochrome_B561-rel"/>
</dbReference>
<protein>
    <submittedName>
        <fullName evidence="3">Cytochrome B561 N-terminal domain-containing protein</fullName>
    </submittedName>
</protein>
<organism evidence="2">
    <name type="scientific">Chloropicon roscoffensis</name>
    <dbReference type="NCBI Taxonomy" id="1461544"/>
    <lineage>
        <taxon>Eukaryota</taxon>
        <taxon>Viridiplantae</taxon>
        <taxon>Chlorophyta</taxon>
        <taxon>Chloropicophyceae</taxon>
        <taxon>Chloropicales</taxon>
        <taxon>Chloropicaceae</taxon>
        <taxon>Chloropicon</taxon>
    </lineage>
</organism>
<feature type="region of interest" description="Disordered" evidence="1">
    <location>
        <begin position="88"/>
        <end position="161"/>
    </location>
</feature>
<dbReference type="GO" id="GO:0016020">
    <property type="term" value="C:membrane"/>
    <property type="evidence" value="ECO:0007669"/>
    <property type="project" value="TreeGrafter"/>
</dbReference>
<dbReference type="EMBL" id="HBHZ01005901">
    <property type="protein sequence ID" value="CAE0191490.1"/>
    <property type="molecule type" value="Transcribed_RNA"/>
</dbReference>